<dbReference type="Proteomes" id="UP000427906">
    <property type="component" value="Chromosome"/>
</dbReference>
<gene>
    <name evidence="2" type="ORF">DSCA_46270</name>
</gene>
<organism evidence="2 3">
    <name type="scientific">Desulfosarcina alkanivorans</name>
    <dbReference type="NCBI Taxonomy" id="571177"/>
    <lineage>
        <taxon>Bacteria</taxon>
        <taxon>Pseudomonadati</taxon>
        <taxon>Thermodesulfobacteriota</taxon>
        <taxon>Desulfobacteria</taxon>
        <taxon>Desulfobacterales</taxon>
        <taxon>Desulfosarcinaceae</taxon>
        <taxon>Desulfosarcina</taxon>
    </lineage>
</organism>
<dbReference type="KEGG" id="dalk:DSCA_46270"/>
<keyword evidence="3" id="KW-1185">Reference proteome</keyword>
<feature type="chain" id="PRO_5024385203" evidence="1">
    <location>
        <begin position="25"/>
        <end position="138"/>
    </location>
</feature>
<accession>A0A5K7Z1P3</accession>
<evidence type="ECO:0000313" key="2">
    <source>
        <dbReference type="EMBL" id="BBO70697.1"/>
    </source>
</evidence>
<reference evidence="2 3" key="1">
    <citation type="submission" date="2019-11" db="EMBL/GenBank/DDBJ databases">
        <title>Comparative genomics of hydrocarbon-degrading Desulfosarcina strains.</title>
        <authorList>
            <person name="Watanabe M."/>
            <person name="Kojima H."/>
            <person name="Fukui M."/>
        </authorList>
    </citation>
    <scope>NUCLEOTIDE SEQUENCE [LARGE SCALE GENOMIC DNA]</scope>
    <source>
        <strain evidence="2 3">PL12</strain>
    </source>
</reference>
<name>A0A5K7Z1P3_9BACT</name>
<dbReference type="RefSeq" id="WP_155318627.1">
    <property type="nucleotide sequence ID" value="NZ_AP021874.1"/>
</dbReference>
<sequence length="138" mass="14859">MMKNSILAAGVAIVVVMAVTSASAQMVDIGTGQMAHSEFMALKSMVQGNQSSSSAAVSTPLYRPERYGMVEMARADFEALRDKVAGRSVIVEAKSKIKPVQMVNIGTGEMPLDDFIALKKMVEKRDAFILDHLVAILP</sequence>
<dbReference type="OrthoDB" id="9912397at2"/>
<feature type="signal peptide" evidence="1">
    <location>
        <begin position="1"/>
        <end position="24"/>
    </location>
</feature>
<evidence type="ECO:0000313" key="3">
    <source>
        <dbReference type="Proteomes" id="UP000427906"/>
    </source>
</evidence>
<evidence type="ECO:0000256" key="1">
    <source>
        <dbReference type="SAM" id="SignalP"/>
    </source>
</evidence>
<keyword evidence="1" id="KW-0732">Signal</keyword>
<proteinExistence type="predicted"/>
<dbReference type="AlphaFoldDB" id="A0A5K7Z1P3"/>
<protein>
    <submittedName>
        <fullName evidence="2">Uncharacterized protein</fullName>
    </submittedName>
</protein>
<dbReference type="EMBL" id="AP021874">
    <property type="protein sequence ID" value="BBO70697.1"/>
    <property type="molecule type" value="Genomic_DNA"/>
</dbReference>